<evidence type="ECO:0000256" key="1">
    <source>
        <dbReference type="SAM" id="MobiDB-lite"/>
    </source>
</evidence>
<protein>
    <submittedName>
        <fullName evidence="2">Uncharacterized protein</fullName>
    </submittedName>
</protein>
<reference evidence="2 3" key="1">
    <citation type="submission" date="2023-09" db="EMBL/GenBank/DDBJ databases">
        <authorList>
            <person name="Wang M."/>
        </authorList>
    </citation>
    <scope>NUCLEOTIDE SEQUENCE [LARGE SCALE GENOMIC DNA]</scope>
    <source>
        <strain evidence="2">GT-2023</strain>
        <tissue evidence="2">Liver</tissue>
    </source>
</reference>
<feature type="compositionally biased region" description="Polar residues" evidence="1">
    <location>
        <begin position="67"/>
        <end position="81"/>
    </location>
</feature>
<proteinExistence type="predicted"/>
<feature type="region of interest" description="Disordered" evidence="1">
    <location>
        <begin position="58"/>
        <end position="84"/>
    </location>
</feature>
<organism evidence="2 3">
    <name type="scientific">Cirrhinus molitorella</name>
    <name type="common">mud carp</name>
    <dbReference type="NCBI Taxonomy" id="172907"/>
    <lineage>
        <taxon>Eukaryota</taxon>
        <taxon>Metazoa</taxon>
        <taxon>Chordata</taxon>
        <taxon>Craniata</taxon>
        <taxon>Vertebrata</taxon>
        <taxon>Euteleostomi</taxon>
        <taxon>Actinopterygii</taxon>
        <taxon>Neopterygii</taxon>
        <taxon>Teleostei</taxon>
        <taxon>Ostariophysi</taxon>
        <taxon>Cypriniformes</taxon>
        <taxon>Cyprinidae</taxon>
        <taxon>Labeoninae</taxon>
        <taxon>Labeonini</taxon>
        <taxon>Cirrhinus</taxon>
    </lineage>
</organism>
<keyword evidence="3" id="KW-1185">Reference proteome</keyword>
<evidence type="ECO:0000313" key="2">
    <source>
        <dbReference type="EMBL" id="KAL1277829.1"/>
    </source>
</evidence>
<dbReference type="EMBL" id="JAYMGO010000003">
    <property type="protein sequence ID" value="KAL1277829.1"/>
    <property type="molecule type" value="Genomic_DNA"/>
</dbReference>
<gene>
    <name evidence="2" type="ORF">QQF64_024502</name>
</gene>
<evidence type="ECO:0000313" key="3">
    <source>
        <dbReference type="Proteomes" id="UP001558613"/>
    </source>
</evidence>
<accession>A0ABR3NLE1</accession>
<sequence length="135" mass="14948">MTNPTNETHYQLQRSSRLKGSVYLKRIITGFQKSPQSLYSPVQNCAVMFRNSLKMLLGGKSNRKNRNSGSFRQTSGKSDSPNRPAIHLSEMCIKGTSHFPERPPVFSPCPQTVVEIHASLVTSEVIFSSGPLAPL</sequence>
<dbReference type="Proteomes" id="UP001558613">
    <property type="component" value="Unassembled WGS sequence"/>
</dbReference>
<comment type="caution">
    <text evidence="2">The sequence shown here is derived from an EMBL/GenBank/DDBJ whole genome shotgun (WGS) entry which is preliminary data.</text>
</comment>
<name>A0ABR3NLE1_9TELE</name>